<evidence type="ECO:0000313" key="2">
    <source>
        <dbReference type="Proteomes" id="UP000198280"/>
    </source>
</evidence>
<protein>
    <submittedName>
        <fullName evidence="1">Winged helix DNA-binding domain-containing protein</fullName>
    </submittedName>
</protein>
<name>A0A239N9C8_9ACTN</name>
<dbReference type="EMBL" id="FZOF01000032">
    <property type="protein sequence ID" value="SNT50789.1"/>
    <property type="molecule type" value="Genomic_DNA"/>
</dbReference>
<dbReference type="Pfam" id="PF06224">
    <property type="entry name" value="AlkZ-like"/>
    <property type="match status" value="1"/>
</dbReference>
<dbReference type="AlphaFoldDB" id="A0A239N9C8"/>
<keyword evidence="2" id="KW-1185">Reference proteome</keyword>
<keyword evidence="1" id="KW-0238">DNA-binding</keyword>
<dbReference type="PANTHER" id="PTHR38479:SF2">
    <property type="entry name" value="WINGED HELIX DNA-BINDING DOMAIN-CONTAINING PROTEIN"/>
    <property type="match status" value="1"/>
</dbReference>
<sequence>MSLTTRQLALATLDRQLLLERRSLDVAEAVRQVCALQAQAPASPYLALWNRVRDFAPEDLDAAFADRRIVKATLMRITLHAVHAEDHAAHHAAMVRTLRGSRLYDRRYSSTGLDPSDADAILPELAGFLARPRIGAEVENEVTARFGEHAHRVWWALRTYAPMHHVPAGGPWSFTQPNTYRAAEAVPAPTPEEADAGVRQLLLSYLRAFGPGSTQDFARFTLLQRSVVTEALQGLGDQVVRVAGPGRAPLYDLVGATVPEEDTPAPPRLLPMWDSILFAHTGAGRVVPEEYRPAVVRRNGDTLPCLLVDGQVAGVWRAVDGGVEMTAFRKLGKAAWEGLAEEAAKLWALLADRDPAVYRRYGHWWDKGLPGVESRFVKD</sequence>
<dbReference type="InterPro" id="IPR009351">
    <property type="entry name" value="AlkZ-like"/>
</dbReference>
<dbReference type="OrthoDB" id="9148135at2"/>
<evidence type="ECO:0000313" key="1">
    <source>
        <dbReference type="EMBL" id="SNT50789.1"/>
    </source>
</evidence>
<gene>
    <name evidence="1" type="ORF">SAMN05216252_13249</name>
</gene>
<proteinExistence type="predicted"/>
<dbReference type="Proteomes" id="UP000198280">
    <property type="component" value="Unassembled WGS sequence"/>
</dbReference>
<accession>A0A239N9C8</accession>
<dbReference type="RefSeq" id="WP_089228435.1">
    <property type="nucleotide sequence ID" value="NZ_FZOF01000032.1"/>
</dbReference>
<dbReference type="PANTHER" id="PTHR38479">
    <property type="entry name" value="LMO0824 PROTEIN"/>
    <property type="match status" value="1"/>
</dbReference>
<dbReference type="GO" id="GO:0003677">
    <property type="term" value="F:DNA binding"/>
    <property type="evidence" value="ECO:0007669"/>
    <property type="project" value="UniProtKB-KW"/>
</dbReference>
<organism evidence="1 2">
    <name type="scientific">Actinacidiphila glaucinigra</name>
    <dbReference type="NCBI Taxonomy" id="235986"/>
    <lineage>
        <taxon>Bacteria</taxon>
        <taxon>Bacillati</taxon>
        <taxon>Actinomycetota</taxon>
        <taxon>Actinomycetes</taxon>
        <taxon>Kitasatosporales</taxon>
        <taxon>Streptomycetaceae</taxon>
        <taxon>Actinacidiphila</taxon>
    </lineage>
</organism>
<reference evidence="1 2" key="1">
    <citation type="submission" date="2017-06" db="EMBL/GenBank/DDBJ databases">
        <authorList>
            <person name="Kim H.J."/>
            <person name="Triplett B.A."/>
        </authorList>
    </citation>
    <scope>NUCLEOTIDE SEQUENCE [LARGE SCALE GENOMIC DNA]</scope>
    <source>
        <strain evidence="1 2">CGMCC 4.1858</strain>
    </source>
</reference>